<dbReference type="PROSITE" id="PS50112">
    <property type="entry name" value="PAS"/>
    <property type="match status" value="2"/>
</dbReference>
<gene>
    <name evidence="6" type="ORF">Dace_1303</name>
</gene>
<protein>
    <submittedName>
        <fullName evidence="6">Diguanylate cyclase/phosphodiesterase with PAS/PAC sensor(S)</fullName>
    </submittedName>
</protein>
<dbReference type="InterPro" id="IPR052155">
    <property type="entry name" value="Biofilm_reg_signaling"/>
</dbReference>
<dbReference type="SMART" id="SM00052">
    <property type="entry name" value="EAL"/>
    <property type="match status" value="1"/>
</dbReference>
<evidence type="ECO:0000256" key="1">
    <source>
        <dbReference type="SAM" id="Phobius"/>
    </source>
</evidence>
<dbReference type="InterPro" id="IPR001633">
    <property type="entry name" value="EAL_dom"/>
</dbReference>
<keyword evidence="1" id="KW-0812">Transmembrane</keyword>
<organism evidence="6 7">
    <name type="scientific">Desulfuromonas acetoxidans (strain DSM 684 / 11070)</name>
    <dbReference type="NCBI Taxonomy" id="281689"/>
    <lineage>
        <taxon>Bacteria</taxon>
        <taxon>Pseudomonadati</taxon>
        <taxon>Thermodesulfobacteriota</taxon>
        <taxon>Desulfuromonadia</taxon>
        <taxon>Desulfuromonadales</taxon>
        <taxon>Desulfuromonadaceae</taxon>
        <taxon>Desulfuromonas</taxon>
    </lineage>
</organism>
<reference evidence="6" key="1">
    <citation type="submission" date="2006-05" db="EMBL/GenBank/DDBJ databases">
        <title>Annotation of the draft genome assembly of Desulfuromonas acetoxidans DSM 684.</title>
        <authorList>
            <consortium name="US DOE Joint Genome Institute (JGI-ORNL)"/>
            <person name="Larimer F."/>
            <person name="Land M."/>
            <person name="Hauser L."/>
        </authorList>
    </citation>
    <scope>NUCLEOTIDE SEQUENCE [LARGE SCALE GENOMIC DNA]</scope>
    <source>
        <strain evidence="6">DSM 684</strain>
    </source>
</reference>
<dbReference type="InterPro" id="IPR000014">
    <property type="entry name" value="PAS"/>
</dbReference>
<comment type="caution">
    <text evidence="6">The sequence shown here is derived from an EMBL/GenBank/DDBJ whole genome shotgun (WGS) entry which is preliminary data.</text>
</comment>
<reference evidence="6" key="2">
    <citation type="submission" date="2006-05" db="EMBL/GenBank/DDBJ databases">
        <title>Sequencing of the draft genome and assembly of Desulfuromonas acetoxidans DSM 684.</title>
        <authorList>
            <consortium name="US DOE Joint Genome Institute (JGI-PGF)"/>
            <person name="Copeland A."/>
            <person name="Lucas S."/>
            <person name="Lapidus A."/>
            <person name="Barry K."/>
            <person name="Detter J.C."/>
            <person name="Glavina del Rio T."/>
            <person name="Hammon N."/>
            <person name="Israni S."/>
            <person name="Dalin E."/>
            <person name="Tice H."/>
            <person name="Bruce D."/>
            <person name="Pitluck S."/>
            <person name="Richardson P."/>
        </authorList>
    </citation>
    <scope>NUCLEOTIDE SEQUENCE [LARGE SCALE GENOMIC DNA]</scope>
    <source>
        <strain evidence="6">DSM 684</strain>
    </source>
</reference>
<evidence type="ECO:0000259" key="4">
    <source>
        <dbReference type="PROSITE" id="PS50883"/>
    </source>
</evidence>
<dbReference type="InterPro" id="IPR043128">
    <property type="entry name" value="Rev_trsase/Diguanyl_cyclase"/>
</dbReference>
<dbReference type="Gene3D" id="3.20.20.450">
    <property type="entry name" value="EAL domain"/>
    <property type="match status" value="1"/>
</dbReference>
<dbReference type="EMBL" id="AAEW02000010">
    <property type="protein sequence ID" value="EAT15441.1"/>
    <property type="molecule type" value="Genomic_DNA"/>
</dbReference>
<feature type="transmembrane region" description="Helical" evidence="1">
    <location>
        <begin position="108"/>
        <end position="134"/>
    </location>
</feature>
<keyword evidence="1" id="KW-0472">Membrane</keyword>
<dbReference type="SUPFAM" id="SSF55073">
    <property type="entry name" value="Nucleotide cyclase"/>
    <property type="match status" value="1"/>
</dbReference>
<dbReference type="PANTHER" id="PTHR44757:SF2">
    <property type="entry name" value="BIOFILM ARCHITECTURE MAINTENANCE PROTEIN MBAA"/>
    <property type="match status" value="1"/>
</dbReference>
<dbReference type="CDD" id="cd01948">
    <property type="entry name" value="EAL"/>
    <property type="match status" value="1"/>
</dbReference>
<proteinExistence type="predicted"/>
<feature type="domain" description="PAS" evidence="2">
    <location>
        <begin position="390"/>
        <end position="436"/>
    </location>
</feature>
<dbReference type="InterPro" id="IPR035919">
    <property type="entry name" value="EAL_sf"/>
</dbReference>
<dbReference type="InterPro" id="IPR029787">
    <property type="entry name" value="Nucleotide_cyclase"/>
</dbReference>
<keyword evidence="1" id="KW-1133">Transmembrane helix</keyword>
<dbReference type="SMART" id="SM00267">
    <property type="entry name" value="GGDEF"/>
    <property type="match status" value="1"/>
</dbReference>
<dbReference type="InterPro" id="IPR000160">
    <property type="entry name" value="GGDEF_dom"/>
</dbReference>
<dbReference type="InterPro" id="IPR035965">
    <property type="entry name" value="PAS-like_dom_sf"/>
</dbReference>
<dbReference type="SUPFAM" id="SSF141868">
    <property type="entry name" value="EAL domain-like"/>
    <property type="match status" value="1"/>
</dbReference>
<evidence type="ECO:0000259" key="2">
    <source>
        <dbReference type="PROSITE" id="PS50112"/>
    </source>
</evidence>
<dbReference type="AlphaFoldDB" id="Q1JZ53"/>
<evidence type="ECO:0000259" key="3">
    <source>
        <dbReference type="PROSITE" id="PS50113"/>
    </source>
</evidence>
<dbReference type="Pfam" id="PF00563">
    <property type="entry name" value="EAL"/>
    <property type="match status" value="1"/>
</dbReference>
<evidence type="ECO:0000259" key="5">
    <source>
        <dbReference type="PROSITE" id="PS50887"/>
    </source>
</evidence>
<dbReference type="Proteomes" id="UP000005695">
    <property type="component" value="Unassembled WGS sequence"/>
</dbReference>
<dbReference type="PROSITE" id="PS50883">
    <property type="entry name" value="EAL"/>
    <property type="match status" value="1"/>
</dbReference>
<sequence length="946" mass="107291">MAREKQLEQALQQSFNLEQELITSMLSEALLRSDYVQVRKMLHDYFEKHPEYIAITLTSPNAFEIFSANRQGDSEKEFRSAKTQILVKNVNEGILELKKQDQVKTLEWLNHAGTVVVVVTVPLLFLALLVWVIVKKLGLDPLYFEAESQATSYEALFKQSKEAILILSESGDIEKMNPEALNLFHIQAERLPINLENLHMPESCLSVKEFVNTAREKGFCSDVVHLPARDLYLEVVASLMTVQGAQKIQFLLHDVSDVHRYKEKLESLSVELKNSLRTYQDLFNTVADGLVVRDVNGHFLMANQAFLSLLGYREEELIGTHCTKVCKDKNCERFAEILQGRTIVFKSTHTTRNGEKIPVEVNSTLVSFKGDTAVLSSVRDIRERLEKEEQLKQLMTVVENSNDGVLVTDVTGSIIAVNRAFCRISGYDEEDVLGKTPRMFQSGIHDKSFYQAMWNELAQYGQWQGEIWNRNKDGESYPEMLSIRALTDDAGTVYRYVGIFADLSNEKALEKKVLHLAQTDPLTGMANRVLFRDRLQQAIKHAQRHVTTLAVYSLGLDHFKKINDSLGHVIGDKILIEVAKRLKKCLRGEDSFCRHSGDEFTLMTYGGADAMDASTVATKILNAIRLPFIVDGSELFLTASIGIALFPRDSSDDLGLMQKAENAMHQSKKNGRDCFCYFSREFSQQAEQALHLTNMLHKALEKEELQLYYQPQVDLESRAIIAAEALLRWHNDEMGWISPAQMIPIAEESGLILPIGQWVLEQVAQQIRSHYETNKEWLPIAVNISVKQFITDDFIEMVMKIIDAHAIPARCLELELTESLMLADVELAVKKMGELHTLGVPLALDDFGTGYTSLAYLKRFPVNKIKLDRAFVTDIHHSKGDAALAKSLVAFTREMEFELIAEGIEEEIQGEYLKAMGFRYGQGYLYSRPLPKEEFSKLFTNQMLTA</sequence>
<evidence type="ECO:0000313" key="6">
    <source>
        <dbReference type="EMBL" id="EAT15441.1"/>
    </source>
</evidence>
<dbReference type="PROSITE" id="PS50887">
    <property type="entry name" value="GGDEF"/>
    <property type="match status" value="1"/>
</dbReference>
<dbReference type="Pfam" id="PF13188">
    <property type="entry name" value="PAS_8"/>
    <property type="match status" value="1"/>
</dbReference>
<dbReference type="Pfam" id="PF13426">
    <property type="entry name" value="PAS_9"/>
    <property type="match status" value="2"/>
</dbReference>
<dbReference type="PROSITE" id="PS50113">
    <property type="entry name" value="PAC"/>
    <property type="match status" value="1"/>
</dbReference>
<feature type="domain" description="PAC" evidence="3">
    <location>
        <begin position="463"/>
        <end position="515"/>
    </location>
</feature>
<accession>Q1JZ53</accession>
<dbReference type="InterPro" id="IPR001610">
    <property type="entry name" value="PAC"/>
</dbReference>
<dbReference type="NCBIfam" id="TIGR00254">
    <property type="entry name" value="GGDEF"/>
    <property type="match status" value="1"/>
</dbReference>
<dbReference type="CDD" id="cd00130">
    <property type="entry name" value="PAS"/>
    <property type="match status" value="2"/>
</dbReference>
<dbReference type="SMART" id="SM00086">
    <property type="entry name" value="PAC"/>
    <property type="match status" value="2"/>
</dbReference>
<dbReference type="Pfam" id="PF00990">
    <property type="entry name" value="GGDEF"/>
    <property type="match status" value="1"/>
</dbReference>
<dbReference type="NCBIfam" id="TIGR00229">
    <property type="entry name" value="sensory_box"/>
    <property type="match status" value="2"/>
</dbReference>
<feature type="domain" description="EAL" evidence="4">
    <location>
        <begin position="689"/>
        <end position="943"/>
    </location>
</feature>
<evidence type="ECO:0000313" key="7">
    <source>
        <dbReference type="Proteomes" id="UP000005695"/>
    </source>
</evidence>
<feature type="domain" description="GGDEF" evidence="5">
    <location>
        <begin position="547"/>
        <end position="680"/>
    </location>
</feature>
<dbReference type="CDD" id="cd01949">
    <property type="entry name" value="GGDEF"/>
    <property type="match status" value="1"/>
</dbReference>
<keyword evidence="7" id="KW-1185">Reference proteome</keyword>
<feature type="domain" description="PAS" evidence="2">
    <location>
        <begin position="275"/>
        <end position="319"/>
    </location>
</feature>
<dbReference type="InterPro" id="IPR000700">
    <property type="entry name" value="PAS-assoc_C"/>
</dbReference>
<dbReference type="PANTHER" id="PTHR44757">
    <property type="entry name" value="DIGUANYLATE CYCLASE DGCP"/>
    <property type="match status" value="1"/>
</dbReference>
<name>Q1JZ53_DESA6</name>
<dbReference type="SUPFAM" id="SSF55785">
    <property type="entry name" value="PYP-like sensor domain (PAS domain)"/>
    <property type="match status" value="3"/>
</dbReference>
<dbReference type="SMART" id="SM00091">
    <property type="entry name" value="PAS"/>
    <property type="match status" value="3"/>
</dbReference>
<dbReference type="Gene3D" id="3.30.450.20">
    <property type="entry name" value="PAS domain"/>
    <property type="match status" value="3"/>
</dbReference>
<dbReference type="Gene3D" id="3.30.70.270">
    <property type="match status" value="1"/>
</dbReference>